<dbReference type="EMBL" id="BSYO01000021">
    <property type="protein sequence ID" value="GMH19966.1"/>
    <property type="molecule type" value="Genomic_DNA"/>
</dbReference>
<evidence type="ECO:0000313" key="2">
    <source>
        <dbReference type="EMBL" id="GMH19966.1"/>
    </source>
</evidence>
<keyword evidence="1" id="KW-1133">Transmembrane helix</keyword>
<dbReference type="AlphaFoldDB" id="A0AAD3XXR5"/>
<feature type="transmembrane region" description="Helical" evidence="1">
    <location>
        <begin position="21"/>
        <end position="39"/>
    </location>
</feature>
<dbReference type="PANTHER" id="PTHR38940">
    <property type="entry name" value="PLUS3 DOMAIN-CONTAINING PROTEIN"/>
    <property type="match status" value="1"/>
</dbReference>
<feature type="transmembrane region" description="Helical" evidence="1">
    <location>
        <begin position="45"/>
        <end position="74"/>
    </location>
</feature>
<comment type="caution">
    <text evidence="2">The sequence shown here is derived from an EMBL/GenBank/DDBJ whole genome shotgun (WGS) entry which is preliminary data.</text>
</comment>
<evidence type="ECO:0000313" key="3">
    <source>
        <dbReference type="Proteomes" id="UP001279734"/>
    </source>
</evidence>
<reference evidence="2" key="1">
    <citation type="submission" date="2023-05" db="EMBL/GenBank/DDBJ databases">
        <title>Nepenthes gracilis genome sequencing.</title>
        <authorList>
            <person name="Fukushima K."/>
        </authorList>
    </citation>
    <scope>NUCLEOTIDE SEQUENCE</scope>
    <source>
        <strain evidence="2">SING2019-196</strain>
    </source>
</reference>
<protein>
    <submittedName>
        <fullName evidence="2">Uncharacterized protein</fullName>
    </submittedName>
</protein>
<keyword evidence="3" id="KW-1185">Reference proteome</keyword>
<accession>A0AAD3XXR5</accession>
<evidence type="ECO:0000256" key="1">
    <source>
        <dbReference type="SAM" id="Phobius"/>
    </source>
</evidence>
<proteinExistence type="predicted"/>
<gene>
    <name evidence="2" type="ORF">Nepgr_021807</name>
</gene>
<name>A0AAD3XXR5_NEPGR</name>
<keyword evidence="1" id="KW-0472">Membrane</keyword>
<dbReference type="PANTHER" id="PTHR38940:SF4">
    <property type="entry name" value="OS01G0775100 PROTEIN"/>
    <property type="match status" value="1"/>
</dbReference>
<organism evidence="2 3">
    <name type="scientific">Nepenthes gracilis</name>
    <name type="common">Slender pitcher plant</name>
    <dbReference type="NCBI Taxonomy" id="150966"/>
    <lineage>
        <taxon>Eukaryota</taxon>
        <taxon>Viridiplantae</taxon>
        <taxon>Streptophyta</taxon>
        <taxon>Embryophyta</taxon>
        <taxon>Tracheophyta</taxon>
        <taxon>Spermatophyta</taxon>
        <taxon>Magnoliopsida</taxon>
        <taxon>eudicotyledons</taxon>
        <taxon>Gunneridae</taxon>
        <taxon>Pentapetalae</taxon>
        <taxon>Caryophyllales</taxon>
        <taxon>Nepenthaceae</taxon>
        <taxon>Nepenthes</taxon>
    </lineage>
</organism>
<sequence>MKGSISSFQSISSSRSFASRLQMLLPIATLALGTIRALIRSPLDFFQLLLYGFSLLALSSLYIVTWFSLELLILNFAIHGFINHPILPNPRLHPLCLRYGVGKVVTVSCALLMWIQSSAVECDAGIVQAWIPELWYDYGDNQCYTGCESFSNCNLLYITVCHLFLFSEVGHLKEGEHACPSKIQTTAAIGIKQTKVSNSPDSAWKMEEQLRMPHLNMNEDNSHSNQMLHNRVFLHELQPSHCQRPDDLTLNLRYLDSRLNEAGKQENRNKTTSPASNSCPLEKIELTDENDFPSLGEAVSDSCDFKNGFHDDKQQLNVDVHVTSKYSPIRTCMCQRKGEKALSEGRTSKDDGSNESVESCNSGALLNAGMKQTLNFEEPLVVENKRLKRQIEHHPGSTSFTRTNCSFVNWISSVRKGLPIHIEDKAHSLSLLLANQHCENENKGHSTCSRDQDCHFNGFGFQSFFKSIYRPNQKFLDQKMLHDYHQTSKGLNVAVFQLDYLTCCANRSSRNQTSDVVKDIGGFHNSLKIPLLVNRRQTLVNHDLGFNTEAPLVSLAHCKQRTDGVVECNNCHLGSSRVGENLGSPEYPSEGPSFKCSEAMASAFAKRLDAPKETLLSDLADETAQATAICFFCGVIGHD</sequence>
<dbReference type="Proteomes" id="UP001279734">
    <property type="component" value="Unassembled WGS sequence"/>
</dbReference>
<keyword evidence="1" id="KW-0812">Transmembrane</keyword>